<dbReference type="Pfam" id="PF12796">
    <property type="entry name" value="Ank_2"/>
    <property type="match status" value="1"/>
</dbReference>
<protein>
    <submittedName>
        <fullName evidence="4">Ankyrin</fullName>
    </submittedName>
</protein>
<keyword evidence="2 3" id="KW-0040">ANK repeat</keyword>
<reference evidence="4 5" key="1">
    <citation type="journal article" date="2018" name="Nat. Ecol. Evol.">
        <title>Pezizomycetes genomes reveal the molecular basis of ectomycorrhizal truffle lifestyle.</title>
        <authorList>
            <person name="Murat C."/>
            <person name="Payen T."/>
            <person name="Noel B."/>
            <person name="Kuo A."/>
            <person name="Morin E."/>
            <person name="Chen J."/>
            <person name="Kohler A."/>
            <person name="Krizsan K."/>
            <person name="Balestrini R."/>
            <person name="Da Silva C."/>
            <person name="Montanini B."/>
            <person name="Hainaut M."/>
            <person name="Levati E."/>
            <person name="Barry K.W."/>
            <person name="Belfiori B."/>
            <person name="Cichocki N."/>
            <person name="Clum A."/>
            <person name="Dockter R.B."/>
            <person name="Fauchery L."/>
            <person name="Guy J."/>
            <person name="Iotti M."/>
            <person name="Le Tacon F."/>
            <person name="Lindquist E.A."/>
            <person name="Lipzen A."/>
            <person name="Malagnac F."/>
            <person name="Mello A."/>
            <person name="Molinier V."/>
            <person name="Miyauchi S."/>
            <person name="Poulain J."/>
            <person name="Riccioni C."/>
            <person name="Rubini A."/>
            <person name="Sitrit Y."/>
            <person name="Splivallo R."/>
            <person name="Traeger S."/>
            <person name="Wang M."/>
            <person name="Zifcakova L."/>
            <person name="Wipf D."/>
            <person name="Zambonelli A."/>
            <person name="Paolocci F."/>
            <person name="Nowrousian M."/>
            <person name="Ottonello S."/>
            <person name="Baldrian P."/>
            <person name="Spatafora J.W."/>
            <person name="Henrissat B."/>
            <person name="Nagy L.G."/>
            <person name="Aury J.M."/>
            <person name="Wincker P."/>
            <person name="Grigoriev I.V."/>
            <person name="Bonfante P."/>
            <person name="Martin F.M."/>
        </authorList>
    </citation>
    <scope>NUCLEOTIDE SEQUENCE [LARGE SCALE GENOMIC DNA]</scope>
    <source>
        <strain evidence="4 5">CCBAS932</strain>
    </source>
</reference>
<dbReference type="Pfam" id="PF00023">
    <property type="entry name" value="Ank"/>
    <property type="match status" value="1"/>
</dbReference>
<dbReference type="InterPro" id="IPR002110">
    <property type="entry name" value="Ankyrin_rpt"/>
</dbReference>
<evidence type="ECO:0000313" key="5">
    <source>
        <dbReference type="Proteomes" id="UP000277580"/>
    </source>
</evidence>
<evidence type="ECO:0000256" key="1">
    <source>
        <dbReference type="ARBA" id="ARBA00022737"/>
    </source>
</evidence>
<organism evidence="4 5">
    <name type="scientific">Morchella conica CCBAS932</name>
    <dbReference type="NCBI Taxonomy" id="1392247"/>
    <lineage>
        <taxon>Eukaryota</taxon>
        <taxon>Fungi</taxon>
        <taxon>Dikarya</taxon>
        <taxon>Ascomycota</taxon>
        <taxon>Pezizomycotina</taxon>
        <taxon>Pezizomycetes</taxon>
        <taxon>Pezizales</taxon>
        <taxon>Morchellaceae</taxon>
        <taxon>Morchella</taxon>
    </lineage>
</organism>
<name>A0A3N4L1G5_9PEZI</name>
<dbReference type="SMART" id="SM00248">
    <property type="entry name" value="ANK"/>
    <property type="match status" value="3"/>
</dbReference>
<sequence length="205" mass="22724">MPLLSLPNELLLQIAEGLDSVKATYAFFLTNRRLASLLTPVLLDYAIHEDRHCVTALYLAATNADVKMIRLLLEKGTNIRITDDDEIRRSVTDDNVDKLLKLLLEQGAHSIIQDRPCGGTALHWAADYGHEGVTRLLLERGMNVAVKDLFGRTALQWAAVEGHETIVRLLLENGVDVNGKDYDSVTALHRAAEHGWDNVAWSCGS</sequence>
<dbReference type="PROSITE" id="PS50088">
    <property type="entry name" value="ANK_REPEAT"/>
    <property type="match status" value="3"/>
</dbReference>
<keyword evidence="1" id="KW-0677">Repeat</keyword>
<gene>
    <name evidence="4" type="ORF">P167DRAFT_541983</name>
</gene>
<dbReference type="PANTHER" id="PTHR24198:SF165">
    <property type="entry name" value="ANKYRIN REPEAT-CONTAINING PROTEIN-RELATED"/>
    <property type="match status" value="1"/>
</dbReference>
<dbReference type="PROSITE" id="PS50297">
    <property type="entry name" value="ANK_REP_REGION"/>
    <property type="match status" value="3"/>
</dbReference>
<dbReference type="InterPro" id="IPR036770">
    <property type="entry name" value="Ankyrin_rpt-contain_sf"/>
</dbReference>
<dbReference type="OrthoDB" id="341259at2759"/>
<evidence type="ECO:0000256" key="2">
    <source>
        <dbReference type="ARBA" id="ARBA00023043"/>
    </source>
</evidence>
<dbReference type="PRINTS" id="PR01415">
    <property type="entry name" value="ANKYRIN"/>
</dbReference>
<dbReference type="Gene3D" id="1.25.40.20">
    <property type="entry name" value="Ankyrin repeat-containing domain"/>
    <property type="match status" value="3"/>
</dbReference>
<accession>A0A3N4L1G5</accession>
<dbReference type="SUPFAM" id="SSF48403">
    <property type="entry name" value="Ankyrin repeat"/>
    <property type="match status" value="1"/>
</dbReference>
<proteinExistence type="predicted"/>
<feature type="repeat" description="ANK" evidence="3">
    <location>
        <begin position="150"/>
        <end position="182"/>
    </location>
</feature>
<dbReference type="Proteomes" id="UP000277580">
    <property type="component" value="Unassembled WGS sequence"/>
</dbReference>
<dbReference type="InParanoid" id="A0A3N4L1G5"/>
<keyword evidence="5" id="KW-1185">Reference proteome</keyword>
<dbReference type="STRING" id="1392247.A0A3N4L1G5"/>
<dbReference type="EMBL" id="ML119108">
    <property type="protein sequence ID" value="RPB16650.1"/>
    <property type="molecule type" value="Genomic_DNA"/>
</dbReference>
<dbReference type="AlphaFoldDB" id="A0A3N4L1G5"/>
<evidence type="ECO:0000313" key="4">
    <source>
        <dbReference type="EMBL" id="RPB16650.1"/>
    </source>
</evidence>
<evidence type="ECO:0000256" key="3">
    <source>
        <dbReference type="PROSITE-ProRule" id="PRU00023"/>
    </source>
</evidence>
<feature type="repeat" description="ANK" evidence="3">
    <location>
        <begin position="117"/>
        <end position="149"/>
    </location>
</feature>
<dbReference type="PANTHER" id="PTHR24198">
    <property type="entry name" value="ANKYRIN REPEAT AND PROTEIN KINASE DOMAIN-CONTAINING PROTEIN"/>
    <property type="match status" value="1"/>
</dbReference>
<feature type="repeat" description="ANK" evidence="3">
    <location>
        <begin position="52"/>
        <end position="84"/>
    </location>
</feature>